<evidence type="ECO:0000313" key="2">
    <source>
        <dbReference type="Proteomes" id="UP001209922"/>
    </source>
</evidence>
<accession>A0ABT3JX47</accession>
<protein>
    <submittedName>
        <fullName evidence="1">Aldose epimerase</fullName>
    </submittedName>
</protein>
<dbReference type="InterPro" id="IPR014718">
    <property type="entry name" value="GH-type_carb-bd"/>
</dbReference>
<dbReference type="InterPro" id="IPR008183">
    <property type="entry name" value="Aldose_1/G6P_1-epimerase"/>
</dbReference>
<sequence length="277" mass="29940">MASDPATDGALRPLAPGPLLRIGNGPLEVQIAAAAGGRIAQIAHDGVEWLIGPGDGNAAAIAWGSYPMLPWAGRLRGGRFDFEGQRHRLPANLGNHAIHGLGFVLPWRVETHSPTHAELSLRLPEDARWPFGGSARQRIEVGTDALRLELSVSAGEHAMPMPVIGWHPWFRKPDSLDFAPDAHYPRDAEGIATLPLAAAPPGPWDDCFVNRRPVVLRHGRRALRLTSDCDHWVVFDEGARATCVEPQSGPPDAFNLAPARSLAPGAAISAWFLLQWQ</sequence>
<dbReference type="EMBL" id="JAPCHY010000009">
    <property type="protein sequence ID" value="MCW4473055.1"/>
    <property type="molecule type" value="Genomic_DNA"/>
</dbReference>
<dbReference type="Pfam" id="PF01263">
    <property type="entry name" value="Aldose_epim"/>
    <property type="match status" value="1"/>
</dbReference>
<gene>
    <name evidence="1" type="ORF">OK345_11125</name>
</gene>
<dbReference type="RefSeq" id="WP_265128045.1">
    <property type="nucleotide sequence ID" value="NZ_JAPCHY010000009.1"/>
</dbReference>
<dbReference type="InterPro" id="IPR011013">
    <property type="entry name" value="Gal_mutarotase_sf_dom"/>
</dbReference>
<reference evidence="1 2" key="1">
    <citation type="submission" date="2022-10" db="EMBL/GenBank/DDBJ databases">
        <title>Xanthomonas sp. H13-6.</title>
        <authorList>
            <person name="Liu X."/>
            <person name="Deng Z."/>
            <person name="Jiang Y."/>
            <person name="Yu T."/>
            <person name="Ai J."/>
        </authorList>
    </citation>
    <scope>NUCLEOTIDE SEQUENCE [LARGE SCALE GENOMIC DNA]</scope>
    <source>
        <strain evidence="1 2">H13-6</strain>
    </source>
</reference>
<name>A0ABT3JX47_9XANT</name>
<proteinExistence type="predicted"/>
<keyword evidence="2" id="KW-1185">Reference proteome</keyword>
<organism evidence="1 2">
    <name type="scientific">Xanthomonas chitinilytica</name>
    <dbReference type="NCBI Taxonomy" id="2989819"/>
    <lineage>
        <taxon>Bacteria</taxon>
        <taxon>Pseudomonadati</taxon>
        <taxon>Pseudomonadota</taxon>
        <taxon>Gammaproteobacteria</taxon>
        <taxon>Lysobacterales</taxon>
        <taxon>Lysobacteraceae</taxon>
        <taxon>Xanthomonas</taxon>
    </lineage>
</organism>
<comment type="caution">
    <text evidence="1">The sequence shown here is derived from an EMBL/GenBank/DDBJ whole genome shotgun (WGS) entry which is preliminary data.</text>
</comment>
<dbReference type="SUPFAM" id="SSF74650">
    <property type="entry name" value="Galactose mutarotase-like"/>
    <property type="match status" value="1"/>
</dbReference>
<evidence type="ECO:0000313" key="1">
    <source>
        <dbReference type="EMBL" id="MCW4473055.1"/>
    </source>
</evidence>
<dbReference type="Gene3D" id="2.70.98.10">
    <property type="match status" value="1"/>
</dbReference>
<dbReference type="Proteomes" id="UP001209922">
    <property type="component" value="Unassembled WGS sequence"/>
</dbReference>